<feature type="transmembrane region" description="Helical" evidence="1">
    <location>
        <begin position="46"/>
        <end position="65"/>
    </location>
</feature>
<sequence length="96" mass="11290">MPSVQWLRGESVTQSTCGYISILTNGLLMLLIHFKSPSKLGNYKWLMLYTSLFELIYAFLTLFAGPVRDQKKSFKTHRFSACSYIWFRIHCIPRYE</sequence>
<evidence type="ECO:0000313" key="2">
    <source>
        <dbReference type="Proteomes" id="UP000095282"/>
    </source>
</evidence>
<keyword evidence="1" id="KW-0812">Transmembrane</keyword>
<dbReference type="AlphaFoldDB" id="A0A1I7U7V0"/>
<dbReference type="Pfam" id="PF10326">
    <property type="entry name" value="7TM_GPCR_Str"/>
    <property type="match status" value="1"/>
</dbReference>
<keyword evidence="2" id="KW-1185">Reference proteome</keyword>
<evidence type="ECO:0000256" key="1">
    <source>
        <dbReference type="SAM" id="Phobius"/>
    </source>
</evidence>
<feature type="transmembrane region" description="Helical" evidence="1">
    <location>
        <begin position="12"/>
        <end position="34"/>
    </location>
</feature>
<accession>A0A1I7U7V0</accession>
<organism evidence="2 3">
    <name type="scientific">Caenorhabditis tropicalis</name>
    <dbReference type="NCBI Taxonomy" id="1561998"/>
    <lineage>
        <taxon>Eukaryota</taxon>
        <taxon>Metazoa</taxon>
        <taxon>Ecdysozoa</taxon>
        <taxon>Nematoda</taxon>
        <taxon>Chromadorea</taxon>
        <taxon>Rhabditida</taxon>
        <taxon>Rhabditina</taxon>
        <taxon>Rhabditomorpha</taxon>
        <taxon>Rhabditoidea</taxon>
        <taxon>Rhabditidae</taxon>
        <taxon>Peloderinae</taxon>
        <taxon>Caenorhabditis</taxon>
    </lineage>
</organism>
<proteinExistence type="predicted"/>
<dbReference type="InterPro" id="IPR019428">
    <property type="entry name" value="7TM_GPCR_serpentine_rcpt_Str"/>
</dbReference>
<protein>
    <submittedName>
        <fullName evidence="3">WAT1-related protein</fullName>
    </submittedName>
</protein>
<name>A0A1I7U7V0_9PELO</name>
<dbReference type="WBParaSite" id="Csp11.Scaffold629.g15737.t1">
    <property type="protein sequence ID" value="Csp11.Scaffold629.g15737.t1"/>
    <property type="gene ID" value="Csp11.Scaffold629.g15737"/>
</dbReference>
<keyword evidence="1" id="KW-1133">Transmembrane helix</keyword>
<evidence type="ECO:0000313" key="3">
    <source>
        <dbReference type="WBParaSite" id="Csp11.Scaffold629.g15737.t1"/>
    </source>
</evidence>
<reference evidence="3" key="1">
    <citation type="submission" date="2016-11" db="UniProtKB">
        <authorList>
            <consortium name="WormBaseParasite"/>
        </authorList>
    </citation>
    <scope>IDENTIFICATION</scope>
</reference>
<keyword evidence="1" id="KW-0472">Membrane</keyword>
<dbReference type="Proteomes" id="UP000095282">
    <property type="component" value="Unplaced"/>
</dbReference>